<feature type="compositionally biased region" description="Basic and acidic residues" evidence="1">
    <location>
        <begin position="14"/>
        <end position="25"/>
    </location>
</feature>
<geneLocation type="plasmid" evidence="2">
    <name>pFRL6</name>
</geneLocation>
<organism evidence="2">
    <name type="scientific">Streptomyces sp. F12</name>
    <dbReference type="NCBI Taxonomy" id="1436084"/>
    <lineage>
        <taxon>Bacteria</taxon>
        <taxon>Bacillati</taxon>
        <taxon>Actinomycetota</taxon>
        <taxon>Actinomycetes</taxon>
        <taxon>Kitasatosporales</taxon>
        <taxon>Streptomycetaceae</taxon>
        <taxon>Streptomyces</taxon>
    </lineage>
</organism>
<gene>
    <name evidence="2" type="ORF">pFRL6_65</name>
</gene>
<evidence type="ECO:0000256" key="1">
    <source>
        <dbReference type="SAM" id="MobiDB-lite"/>
    </source>
</evidence>
<evidence type="ECO:0000313" key="2">
    <source>
        <dbReference type="EMBL" id="AHE40152.1"/>
    </source>
</evidence>
<accession>V9Z6J0</accession>
<name>V9Z6J0_9ACTN</name>
<dbReference type="AlphaFoldDB" id="V9Z6J0"/>
<dbReference type="EMBL" id="KF602051">
    <property type="protein sequence ID" value="AHE40152.1"/>
    <property type="molecule type" value="Genomic_DNA"/>
</dbReference>
<proteinExistence type="predicted"/>
<sequence>MQLLPGAPGSARYPGRERLGPREAKPVAAAPAGTHSPADVAPDGDRLHRPARDGDVIRLRSGTEVRFAFSEPGPTPSIRRVHYYALVGGRWGIYSELYFNQPAVRARYSPSHEVRAWRVRVELSNALAELDACRQQPDTPRFAAAADRLERLAQVIERGAAPGGSRIRPAAQPCTAIRPLQSR</sequence>
<feature type="region of interest" description="Disordered" evidence="1">
    <location>
        <begin position="1"/>
        <end position="51"/>
    </location>
</feature>
<protein>
    <submittedName>
        <fullName evidence="2">Uncharacterized protein</fullName>
    </submittedName>
</protein>
<reference evidence="2" key="1">
    <citation type="submission" date="2013-09" db="EMBL/GenBank/DDBJ databases">
        <title>Complete nucleotide sequence of Streptomyces linear plasmid pFRL6.</title>
        <authorList>
            <person name="Chen Z."/>
            <person name="Fang P."/>
            <person name="Qin Z."/>
        </authorList>
    </citation>
    <scope>NUCLEOTIDE SEQUENCE</scope>
    <source>
        <plasmid evidence="2">pFRL6</plasmid>
    </source>
</reference>
<keyword evidence="2" id="KW-0614">Plasmid</keyword>